<evidence type="ECO:0000256" key="1">
    <source>
        <dbReference type="SAM" id="Coils"/>
    </source>
</evidence>
<dbReference type="InterPro" id="IPR004244">
    <property type="entry name" value="Transposase_22"/>
</dbReference>
<gene>
    <name evidence="3" type="ORF">MMEN_LOCUS11167</name>
</gene>
<dbReference type="AlphaFoldDB" id="A0A8S4B5G6"/>
<name>A0A8S4B5G6_9TELE</name>
<evidence type="ECO:0000313" key="4">
    <source>
        <dbReference type="Proteomes" id="UP000677803"/>
    </source>
</evidence>
<protein>
    <submittedName>
        <fullName evidence="3">(Atlantic silverside) hypothetical protein</fullName>
    </submittedName>
</protein>
<organism evidence="3 4">
    <name type="scientific">Menidia menidia</name>
    <name type="common">Atlantic silverside</name>
    <dbReference type="NCBI Taxonomy" id="238744"/>
    <lineage>
        <taxon>Eukaryota</taxon>
        <taxon>Metazoa</taxon>
        <taxon>Chordata</taxon>
        <taxon>Craniata</taxon>
        <taxon>Vertebrata</taxon>
        <taxon>Euteleostomi</taxon>
        <taxon>Actinopterygii</taxon>
        <taxon>Neopterygii</taxon>
        <taxon>Teleostei</taxon>
        <taxon>Neoteleostei</taxon>
        <taxon>Acanthomorphata</taxon>
        <taxon>Ovalentaria</taxon>
        <taxon>Atherinomorphae</taxon>
        <taxon>Atheriniformes</taxon>
        <taxon>Atherinopsidae</taxon>
        <taxon>Menidiinae</taxon>
        <taxon>Menidia</taxon>
    </lineage>
</organism>
<dbReference type="OrthoDB" id="9797508at2759"/>
<proteinExistence type="predicted"/>
<evidence type="ECO:0000313" key="3">
    <source>
        <dbReference type="EMBL" id="CAG5927165.1"/>
    </source>
</evidence>
<evidence type="ECO:0000256" key="2">
    <source>
        <dbReference type="SAM" id="MobiDB-lite"/>
    </source>
</evidence>
<dbReference type="InterPro" id="IPR036691">
    <property type="entry name" value="Endo/exonu/phosph_ase_sf"/>
</dbReference>
<sequence>MSLDNFFASTASSKKKKGGRKAGANASIAAANQNDQDDAAEDMEQGCTVSDVEEANTLKEDIIVERVTKNIEEIMDRKVTAILKPVSELAEKFDSMTRRMAAAEQRISDLEDATTRSAPRIESMEKTIGKTLERLDSIENQSRRQNIKIMGLKEGIEGREPAAFFEEWIPKVLGLQQTQIKIERAHRTGPPAGRRDPDHPRAVLSKNSTAVKNILEELNLIDIWRHFNPSIKSFTFHSLPHSTMTRIDYLFMSNHLVHLVEETEIGTISLSDHAPFRLAMHPPRPLDRTASWRLNRLLLLNEDFTKLLEEQTDIFLEFNDNNNTDPRLVWDAYKAYMRGIIISYSSRKRKEQLAEQNKIENKIKKLEEEYILSKSGKILGELKTTRASLSDLITKKRIYYLHGKSSSNTDESGHRHMDNRRINECFKQFYEKLYCSEVKKDALEHELLDEVNLIKMIILPKLIYPVSMLFLFIDPKDLAGINKAISEFIWAGRKPKIKMEVLQLPRTLGGWGLPKVENYVLSIHARTISQWAIQKHANPWLEIEESVCKPCRPINMLNKQNRELPLMVKNNFLITNTIKAWGILRKLFGQNKNFSSLTTLVDNLDLTTFEDLRTQYDIVSRDFYKYLQVRHYVKAKMDSLEFPGDYYLLENSILDCHKRGKFVSRFYAILQDLKKDNMEKLRTTWNITLKSTIDLE</sequence>
<dbReference type="SUPFAM" id="SSF56219">
    <property type="entry name" value="DNase I-like"/>
    <property type="match status" value="1"/>
</dbReference>
<feature type="non-terminal residue" evidence="3">
    <location>
        <position position="1"/>
    </location>
</feature>
<comment type="caution">
    <text evidence="3">The sequence shown here is derived from an EMBL/GenBank/DDBJ whole genome shotgun (WGS) entry which is preliminary data.</text>
</comment>
<feature type="compositionally biased region" description="Low complexity" evidence="2">
    <location>
        <begin position="22"/>
        <end position="34"/>
    </location>
</feature>
<keyword evidence="4" id="KW-1185">Reference proteome</keyword>
<dbReference type="PANTHER" id="PTHR11505">
    <property type="entry name" value="L1 TRANSPOSABLE ELEMENT-RELATED"/>
    <property type="match status" value="1"/>
</dbReference>
<dbReference type="Proteomes" id="UP000677803">
    <property type="component" value="Unassembled WGS sequence"/>
</dbReference>
<dbReference type="Gene3D" id="3.60.10.10">
    <property type="entry name" value="Endonuclease/exonuclease/phosphatase"/>
    <property type="match status" value="1"/>
</dbReference>
<reference evidence="3" key="1">
    <citation type="submission" date="2021-05" db="EMBL/GenBank/DDBJ databases">
        <authorList>
            <person name="Tigano A."/>
        </authorList>
    </citation>
    <scope>NUCLEOTIDE SEQUENCE</scope>
</reference>
<accession>A0A8S4B5G6</accession>
<feature type="region of interest" description="Disordered" evidence="2">
    <location>
        <begin position="1"/>
        <end position="47"/>
    </location>
</feature>
<feature type="coiled-coil region" evidence="1">
    <location>
        <begin position="86"/>
        <end position="141"/>
    </location>
</feature>
<feature type="compositionally biased region" description="Acidic residues" evidence="2">
    <location>
        <begin position="35"/>
        <end position="44"/>
    </location>
</feature>
<dbReference type="EMBL" id="CAJRST010011113">
    <property type="protein sequence ID" value="CAG5927165.1"/>
    <property type="molecule type" value="Genomic_DNA"/>
</dbReference>
<keyword evidence="1" id="KW-0175">Coiled coil</keyword>